<accession>A0A9P8RQ07</accession>
<dbReference type="InterPro" id="IPR008927">
    <property type="entry name" value="6-PGluconate_DH-like_C_sf"/>
</dbReference>
<dbReference type="EMBL" id="JAGPXC010000009">
    <property type="protein sequence ID" value="KAH6647245.1"/>
    <property type="molecule type" value="Genomic_DNA"/>
</dbReference>
<proteinExistence type="inferred from homology"/>
<evidence type="ECO:0000313" key="8">
    <source>
        <dbReference type="Proteomes" id="UP000758603"/>
    </source>
</evidence>
<reference evidence="7" key="1">
    <citation type="journal article" date="2021" name="Nat. Commun.">
        <title>Genetic determinants of endophytism in the Arabidopsis root mycobiome.</title>
        <authorList>
            <person name="Mesny F."/>
            <person name="Miyauchi S."/>
            <person name="Thiergart T."/>
            <person name="Pickel B."/>
            <person name="Atanasova L."/>
            <person name="Karlsson M."/>
            <person name="Huettel B."/>
            <person name="Barry K.W."/>
            <person name="Haridas S."/>
            <person name="Chen C."/>
            <person name="Bauer D."/>
            <person name="Andreopoulos W."/>
            <person name="Pangilinan J."/>
            <person name="LaButti K."/>
            <person name="Riley R."/>
            <person name="Lipzen A."/>
            <person name="Clum A."/>
            <person name="Drula E."/>
            <person name="Henrissat B."/>
            <person name="Kohler A."/>
            <person name="Grigoriev I.V."/>
            <person name="Martin F.M."/>
            <person name="Hacquard S."/>
        </authorList>
    </citation>
    <scope>NUCLEOTIDE SEQUENCE</scope>
    <source>
        <strain evidence="7">MPI-SDFR-AT-0073</strain>
    </source>
</reference>
<evidence type="ECO:0000256" key="3">
    <source>
        <dbReference type="ARBA" id="ARBA00023002"/>
    </source>
</evidence>
<feature type="domain" description="Ketopantoate reductase N-terminal" evidence="5">
    <location>
        <begin position="57"/>
        <end position="229"/>
    </location>
</feature>
<dbReference type="Proteomes" id="UP000758603">
    <property type="component" value="Unassembled WGS sequence"/>
</dbReference>
<feature type="region of interest" description="Disordered" evidence="4">
    <location>
        <begin position="1"/>
        <end position="21"/>
    </location>
</feature>
<dbReference type="Gene3D" id="3.40.50.720">
    <property type="entry name" value="NAD(P)-binding Rossmann-like Domain"/>
    <property type="match status" value="1"/>
</dbReference>
<dbReference type="PANTHER" id="PTHR43765">
    <property type="entry name" value="2-DEHYDROPANTOATE 2-REDUCTASE-RELATED"/>
    <property type="match status" value="1"/>
</dbReference>
<sequence>MASRQSTPDWLQRILDDSSAPPKLYSWTSANLSKERANQAVPKTQENSPKKPSRDRIHVLGIGNMGRLFASSLAKLPSRPPITLVLHRKALLEQWVSSPGIEITRSGEVQKSTDFDVEWWTDEKPHSGPVIEATSGTGITNLIVATKASDALPLVDRLRRYLDDSSTVAFTQNGMCKMWPPVGDIYTGHRFSKDKGPNWIACITTHGVVSLAPFRSRHASVADVLVGPVSLNAQTGSSSNYLTDQIVNGPDLYGRKVSKSDLWVSQLKKLVVNSVINPLTALLRCRNGDLFLSTDDEVARVIDMLILEASEVLKALIAHSSSAEILEITNVEHKYDPDSQQTNATMDKLHDQFSFDNLRKMVYDVGHKVRENTSSMLQDVRAGKPTEIRDFNGWLVETGELLNEGLDLPSHKRLIGMVENGLTLSREELGDRFGITDGQTP</sequence>
<dbReference type="PANTHER" id="PTHR43765:SF2">
    <property type="entry name" value="2-DEHYDROPANTOATE 2-REDUCTASE"/>
    <property type="match status" value="1"/>
</dbReference>
<dbReference type="RefSeq" id="XP_045953759.1">
    <property type="nucleotide sequence ID" value="XM_046098649.1"/>
</dbReference>
<dbReference type="InterPro" id="IPR050838">
    <property type="entry name" value="Ketopantoate_reductase"/>
</dbReference>
<organism evidence="7 8">
    <name type="scientific">Truncatella angustata</name>
    <dbReference type="NCBI Taxonomy" id="152316"/>
    <lineage>
        <taxon>Eukaryota</taxon>
        <taxon>Fungi</taxon>
        <taxon>Dikarya</taxon>
        <taxon>Ascomycota</taxon>
        <taxon>Pezizomycotina</taxon>
        <taxon>Sordariomycetes</taxon>
        <taxon>Xylariomycetidae</taxon>
        <taxon>Amphisphaeriales</taxon>
        <taxon>Sporocadaceae</taxon>
        <taxon>Truncatella</taxon>
    </lineage>
</organism>
<evidence type="ECO:0000259" key="6">
    <source>
        <dbReference type="Pfam" id="PF08546"/>
    </source>
</evidence>
<dbReference type="Pfam" id="PF02558">
    <property type="entry name" value="ApbA"/>
    <property type="match status" value="1"/>
</dbReference>
<dbReference type="InterPro" id="IPR013328">
    <property type="entry name" value="6PGD_dom2"/>
</dbReference>
<comment type="similarity">
    <text evidence="1">Belongs to the ketopantoate reductase family.</text>
</comment>
<feature type="region of interest" description="Disordered" evidence="4">
    <location>
        <begin position="35"/>
        <end position="56"/>
    </location>
</feature>
<evidence type="ECO:0000259" key="5">
    <source>
        <dbReference type="Pfam" id="PF02558"/>
    </source>
</evidence>
<dbReference type="InterPro" id="IPR013332">
    <property type="entry name" value="KPR_N"/>
</dbReference>
<dbReference type="GO" id="GO:0005739">
    <property type="term" value="C:mitochondrion"/>
    <property type="evidence" value="ECO:0007669"/>
    <property type="project" value="TreeGrafter"/>
</dbReference>
<feature type="domain" description="Ketopantoate reductase C-terminal" evidence="6">
    <location>
        <begin position="264"/>
        <end position="418"/>
    </location>
</feature>
<dbReference type="AlphaFoldDB" id="A0A9P8RQ07"/>
<keyword evidence="2" id="KW-0521">NADP</keyword>
<evidence type="ECO:0000313" key="7">
    <source>
        <dbReference type="EMBL" id="KAH6647245.1"/>
    </source>
</evidence>
<comment type="caution">
    <text evidence="7">The sequence shown here is derived from an EMBL/GenBank/DDBJ whole genome shotgun (WGS) entry which is preliminary data.</text>
</comment>
<evidence type="ECO:0000256" key="4">
    <source>
        <dbReference type="SAM" id="MobiDB-lite"/>
    </source>
</evidence>
<dbReference type="InterPro" id="IPR013752">
    <property type="entry name" value="KPA_reductase"/>
</dbReference>
<protein>
    <submittedName>
        <fullName evidence="7">Ketopantoate reductase PanE/ApbA C terminal-domain-containing protein</fullName>
    </submittedName>
</protein>
<dbReference type="OrthoDB" id="73846at2759"/>
<dbReference type="GO" id="GO:0008677">
    <property type="term" value="F:2-dehydropantoate 2-reductase activity"/>
    <property type="evidence" value="ECO:0007669"/>
    <property type="project" value="TreeGrafter"/>
</dbReference>
<keyword evidence="8" id="KW-1185">Reference proteome</keyword>
<dbReference type="GO" id="GO:0050661">
    <property type="term" value="F:NADP binding"/>
    <property type="evidence" value="ECO:0007669"/>
    <property type="project" value="TreeGrafter"/>
</dbReference>
<dbReference type="Pfam" id="PF08546">
    <property type="entry name" value="ApbA_C"/>
    <property type="match status" value="1"/>
</dbReference>
<dbReference type="GeneID" id="70127541"/>
<dbReference type="SUPFAM" id="SSF48179">
    <property type="entry name" value="6-phosphogluconate dehydrogenase C-terminal domain-like"/>
    <property type="match status" value="1"/>
</dbReference>
<evidence type="ECO:0000256" key="1">
    <source>
        <dbReference type="ARBA" id="ARBA00007870"/>
    </source>
</evidence>
<keyword evidence="3" id="KW-0560">Oxidoreductase</keyword>
<gene>
    <name evidence="7" type="ORF">BKA67DRAFT_525276</name>
</gene>
<evidence type="ECO:0000256" key="2">
    <source>
        <dbReference type="ARBA" id="ARBA00022857"/>
    </source>
</evidence>
<dbReference type="Gene3D" id="1.10.1040.10">
    <property type="entry name" value="N-(1-d-carboxylethyl)-l-norvaline Dehydrogenase, domain 2"/>
    <property type="match status" value="1"/>
</dbReference>
<name>A0A9P8RQ07_9PEZI</name>